<dbReference type="KEGG" id="cvn:111121035"/>
<dbReference type="PROSITE" id="PS50033">
    <property type="entry name" value="UBX"/>
    <property type="match status" value="1"/>
</dbReference>
<dbReference type="AlphaFoldDB" id="A0A8B8CRM0"/>
<reference evidence="4" key="1">
    <citation type="submission" date="2025-08" db="UniProtKB">
        <authorList>
            <consortium name="RefSeq"/>
        </authorList>
    </citation>
    <scope>IDENTIFICATION</scope>
    <source>
        <tissue evidence="4">Whole sample</tissue>
    </source>
</reference>
<evidence type="ECO:0000313" key="3">
    <source>
        <dbReference type="Proteomes" id="UP000694844"/>
    </source>
</evidence>
<feature type="domain" description="UBX" evidence="2">
    <location>
        <begin position="204"/>
        <end position="261"/>
    </location>
</feature>
<keyword evidence="1" id="KW-0812">Transmembrane</keyword>
<keyword evidence="1" id="KW-1133">Transmembrane helix</keyword>
<accession>A0A8B8CRM0</accession>
<evidence type="ECO:0000313" key="4">
    <source>
        <dbReference type="RefSeq" id="XP_022317844.1"/>
    </source>
</evidence>
<feature type="transmembrane region" description="Helical" evidence="1">
    <location>
        <begin position="28"/>
        <end position="51"/>
    </location>
</feature>
<protein>
    <submittedName>
        <fullName evidence="4">UBX domain-containing protein 8-like</fullName>
    </submittedName>
</protein>
<dbReference type="GO" id="GO:0043130">
    <property type="term" value="F:ubiquitin binding"/>
    <property type="evidence" value="ECO:0007669"/>
    <property type="project" value="TreeGrafter"/>
</dbReference>
<dbReference type="SUPFAM" id="SSF54236">
    <property type="entry name" value="Ubiquitin-like"/>
    <property type="match status" value="1"/>
</dbReference>
<gene>
    <name evidence="4" type="primary">LOC111121035</name>
</gene>
<dbReference type="GeneID" id="111121035"/>
<evidence type="ECO:0000259" key="2">
    <source>
        <dbReference type="PROSITE" id="PS50033"/>
    </source>
</evidence>
<dbReference type="InterPro" id="IPR029071">
    <property type="entry name" value="Ubiquitin-like_domsf"/>
</dbReference>
<organism evidence="3 4">
    <name type="scientific">Crassostrea virginica</name>
    <name type="common">Eastern oyster</name>
    <dbReference type="NCBI Taxonomy" id="6565"/>
    <lineage>
        <taxon>Eukaryota</taxon>
        <taxon>Metazoa</taxon>
        <taxon>Spiralia</taxon>
        <taxon>Lophotrochozoa</taxon>
        <taxon>Mollusca</taxon>
        <taxon>Bivalvia</taxon>
        <taxon>Autobranchia</taxon>
        <taxon>Pteriomorphia</taxon>
        <taxon>Ostreida</taxon>
        <taxon>Ostreoidea</taxon>
        <taxon>Ostreidae</taxon>
        <taxon>Crassostrea</taxon>
    </lineage>
</organism>
<keyword evidence="1" id="KW-0472">Membrane</keyword>
<dbReference type="Proteomes" id="UP000694844">
    <property type="component" value="Chromosome 2"/>
</dbReference>
<evidence type="ECO:0000256" key="1">
    <source>
        <dbReference type="SAM" id="Phobius"/>
    </source>
</evidence>
<dbReference type="OrthoDB" id="1920064at2759"/>
<dbReference type="PANTHER" id="PTHR23322:SF93">
    <property type="entry name" value="UBX DOMAIN-CONTAINING PROTEIN 8"/>
    <property type="match status" value="1"/>
</dbReference>
<dbReference type="InterPro" id="IPR050730">
    <property type="entry name" value="UBX_domain-protein"/>
</dbReference>
<sequence>MDKYGAALLLTSTIFVVIYYLGPLDPVYLSQLFVKFLLALGLVTFLIHIGTSWLKKWQWSRGLANGSSIEPSKNHDQEQSFKEKIQLEHFKKTESYKTRILIPREEKRKIRVEEELLRFQGPAWKGRGQNLGGSRQEGENTPEEAARYRILPERINQEAADRAKRQVDHQSKRKLTIKLPTEPDEVNPDCITVSLRTSLGLKQRRFHKENTIQNVLDYMTTLGFSQRYYTVSLSFPRQCLQQQREATLGEMGFSKKVILNVEETE</sequence>
<dbReference type="Gene3D" id="3.10.20.90">
    <property type="entry name" value="Phosphatidylinositol 3-kinase Catalytic Subunit, Chain A, domain 1"/>
    <property type="match status" value="1"/>
</dbReference>
<proteinExistence type="predicted"/>
<name>A0A8B8CRM0_CRAVI</name>
<keyword evidence="3" id="KW-1185">Reference proteome</keyword>
<feature type="transmembrane region" description="Helical" evidence="1">
    <location>
        <begin position="5"/>
        <end position="22"/>
    </location>
</feature>
<dbReference type="Pfam" id="PF00789">
    <property type="entry name" value="UBX"/>
    <property type="match status" value="1"/>
</dbReference>
<dbReference type="PANTHER" id="PTHR23322">
    <property type="entry name" value="FAS-ASSOCIATED PROTEIN"/>
    <property type="match status" value="1"/>
</dbReference>
<dbReference type="InterPro" id="IPR001012">
    <property type="entry name" value="UBX_dom"/>
</dbReference>
<dbReference type="RefSeq" id="XP_022317844.1">
    <property type="nucleotide sequence ID" value="XM_022462136.1"/>
</dbReference>